<organism evidence="1 2">
    <name type="scientific">Methylocaldum marinum</name>
    <dbReference type="NCBI Taxonomy" id="1432792"/>
    <lineage>
        <taxon>Bacteria</taxon>
        <taxon>Pseudomonadati</taxon>
        <taxon>Pseudomonadota</taxon>
        <taxon>Gammaproteobacteria</taxon>
        <taxon>Methylococcales</taxon>
        <taxon>Methylococcaceae</taxon>
        <taxon>Methylocaldum</taxon>
    </lineage>
</organism>
<dbReference type="Proteomes" id="UP000266313">
    <property type="component" value="Chromosome"/>
</dbReference>
<sequence>MSDWKAVIIGIEYLLMFKKTPSDYVDTMHDAILKRRGISFSREEVLEAISILKSTDIDISTLLPQPHSNKVLRNFFYKLEEKLNQHKENH</sequence>
<proteinExistence type="predicted"/>
<dbReference type="KEGG" id="mmai:sS8_2266"/>
<accession>A0A250KRG0</accession>
<dbReference type="EMBL" id="AP017928">
    <property type="protein sequence ID" value="BBA34218.1"/>
    <property type="molecule type" value="Genomic_DNA"/>
</dbReference>
<dbReference type="RefSeq" id="WP_145986496.1">
    <property type="nucleotide sequence ID" value="NZ_AP017928.1"/>
</dbReference>
<reference evidence="1 2" key="1">
    <citation type="submission" date="2016-12" db="EMBL/GenBank/DDBJ databases">
        <title>Genome sequencing of Methylocaldum marinum.</title>
        <authorList>
            <person name="Takeuchi M."/>
            <person name="Kamagata Y."/>
            <person name="Hiraoka S."/>
            <person name="Oshima K."/>
            <person name="Hattori M."/>
            <person name="Iwasaki W."/>
        </authorList>
    </citation>
    <scope>NUCLEOTIDE SEQUENCE [LARGE SCALE GENOMIC DNA]</scope>
    <source>
        <strain evidence="1 2">S8</strain>
    </source>
</reference>
<dbReference type="AlphaFoldDB" id="A0A250KRG0"/>
<keyword evidence="2" id="KW-1185">Reference proteome</keyword>
<gene>
    <name evidence="1" type="ORF">sS8_2266</name>
</gene>
<evidence type="ECO:0000313" key="2">
    <source>
        <dbReference type="Proteomes" id="UP000266313"/>
    </source>
</evidence>
<evidence type="ECO:0000313" key="1">
    <source>
        <dbReference type="EMBL" id="BBA34218.1"/>
    </source>
</evidence>
<protein>
    <submittedName>
        <fullName evidence="1">Uncharacterized protein</fullName>
    </submittedName>
</protein>
<name>A0A250KRG0_9GAMM</name>